<sequence>METNKDKLISYLKYLGKDVEVEAFDSRFSIQKIAFILKSMGLELSYEFIFHHYGVYSKELTNDYYDSKDSFNNYSSNHHLSDKEEKILTLFKKTIDMDHSLLESVSTILYFNLVYSNIDNTIKEVKKRKPHLSDYGIILGINKAKELIFKDEDLTVDIKKELEMWDFD</sequence>
<evidence type="ECO:0000313" key="2">
    <source>
        <dbReference type="Proteomes" id="UP001451606"/>
    </source>
</evidence>
<proteinExistence type="predicted"/>
<dbReference type="KEGG" id="omr:OXIME_000613"/>
<dbReference type="GeneID" id="95967342"/>
<accession>A0AAX4NF28</accession>
<dbReference type="RefSeq" id="WP_393972012.1">
    <property type="nucleotide sequence ID" value="NZ_CP133772.1"/>
</dbReference>
<evidence type="ECO:0000313" key="1">
    <source>
        <dbReference type="EMBL" id="WYY00060.1"/>
    </source>
</evidence>
<reference evidence="1 2" key="1">
    <citation type="submission" date="2023-09" db="EMBL/GenBank/DDBJ databases">
        <authorList>
            <person name="Golyshina O.V."/>
            <person name="Lunev E.A."/>
            <person name="Bargiela R."/>
            <person name="Gaines M.C."/>
            <person name="Daum B."/>
            <person name="Bale N.J."/>
            <person name="Koenen M."/>
            <person name="Sinninghe Damst J.S."/>
            <person name="Yakimov M."/>
            <person name="Golyshin P.N."/>
        </authorList>
    </citation>
    <scope>NUCLEOTIDE SEQUENCE [LARGE SCALE GENOMIC DNA]</scope>
    <source>
        <strain evidence="1 2">M1</strain>
    </source>
</reference>
<organism evidence="1 2">
    <name type="scientific">Oxyplasma meridianum</name>
    <dbReference type="NCBI Taxonomy" id="3073602"/>
    <lineage>
        <taxon>Archaea</taxon>
        <taxon>Methanobacteriati</taxon>
        <taxon>Thermoplasmatota</taxon>
        <taxon>Thermoplasmata</taxon>
        <taxon>Thermoplasmatales</taxon>
        <taxon>Thermoplasmataceae</taxon>
        <taxon>Oxyplasma</taxon>
    </lineage>
</organism>
<dbReference type="Proteomes" id="UP001451606">
    <property type="component" value="Chromosome"/>
</dbReference>
<dbReference type="EMBL" id="CP133772">
    <property type="protein sequence ID" value="WYY00060.1"/>
    <property type="molecule type" value="Genomic_DNA"/>
</dbReference>
<name>A0AAX4NF28_9ARCH</name>
<dbReference type="AlphaFoldDB" id="A0AAX4NF28"/>
<keyword evidence="2" id="KW-1185">Reference proteome</keyword>
<gene>
    <name evidence="1" type="ORF">OXIME_000613</name>
</gene>
<protein>
    <submittedName>
        <fullName evidence="1">Uncharacterized protein</fullName>
    </submittedName>
</protein>